<dbReference type="Pfam" id="PF14014">
    <property type="entry name" value="DUF4230"/>
    <property type="match status" value="1"/>
</dbReference>
<keyword evidence="4" id="KW-1185">Reference proteome</keyword>
<sequence>MKSLRPRVTGTDEQEPDPAATEPRVTVVKQPRRVPWYLSIPITFAVIAALFLAAAKLDWLPGLPNPFATTTVDRSQPAVLQSIQDMSRYDAAAGNFQIVVDLDHEAKFLPSALLGSRTLYVAAGSVDAYVDLGKAGVTVSGDRRSAQITLPHAQLASAALDPKRSYVFAQQRGLFDRIGDFFSGNPNDQQQLNVLAQQKIQTAARSSGLTARAEVNTRAMLQGLLRSLGFDTVTVSYK</sequence>
<keyword evidence="2" id="KW-1133">Transmembrane helix</keyword>
<dbReference type="EMBL" id="JBHSQJ010000062">
    <property type="protein sequence ID" value="MFC5908589.1"/>
    <property type="molecule type" value="Genomic_DNA"/>
</dbReference>
<accession>A0ABW1G203</accession>
<dbReference type="InterPro" id="IPR025324">
    <property type="entry name" value="DUF4230"/>
</dbReference>
<proteinExistence type="predicted"/>
<evidence type="ECO:0000256" key="2">
    <source>
        <dbReference type="SAM" id="Phobius"/>
    </source>
</evidence>
<keyword evidence="2" id="KW-0472">Membrane</keyword>
<evidence type="ECO:0000313" key="4">
    <source>
        <dbReference type="Proteomes" id="UP001596174"/>
    </source>
</evidence>
<evidence type="ECO:0000313" key="3">
    <source>
        <dbReference type="EMBL" id="MFC5908589.1"/>
    </source>
</evidence>
<dbReference type="RefSeq" id="WP_380583624.1">
    <property type="nucleotide sequence ID" value="NZ_JBHSQJ010000062.1"/>
</dbReference>
<feature type="transmembrane region" description="Helical" evidence="2">
    <location>
        <begin position="34"/>
        <end position="55"/>
    </location>
</feature>
<protein>
    <submittedName>
        <fullName evidence="3">DUF4230 domain-containing protein</fullName>
    </submittedName>
</protein>
<gene>
    <name evidence="3" type="ORF">ACFP3V_15370</name>
</gene>
<organism evidence="3 4">
    <name type="scientific">Streptacidiphilus monticola</name>
    <dbReference type="NCBI Taxonomy" id="2161674"/>
    <lineage>
        <taxon>Bacteria</taxon>
        <taxon>Bacillati</taxon>
        <taxon>Actinomycetota</taxon>
        <taxon>Actinomycetes</taxon>
        <taxon>Kitasatosporales</taxon>
        <taxon>Streptomycetaceae</taxon>
        <taxon>Streptacidiphilus</taxon>
    </lineage>
</organism>
<keyword evidence="2" id="KW-0812">Transmembrane</keyword>
<evidence type="ECO:0000256" key="1">
    <source>
        <dbReference type="SAM" id="MobiDB-lite"/>
    </source>
</evidence>
<name>A0ABW1G203_9ACTN</name>
<reference evidence="4" key="1">
    <citation type="journal article" date="2019" name="Int. J. Syst. Evol. Microbiol.">
        <title>The Global Catalogue of Microorganisms (GCM) 10K type strain sequencing project: providing services to taxonomists for standard genome sequencing and annotation.</title>
        <authorList>
            <consortium name="The Broad Institute Genomics Platform"/>
            <consortium name="The Broad Institute Genome Sequencing Center for Infectious Disease"/>
            <person name="Wu L."/>
            <person name="Ma J."/>
        </authorList>
    </citation>
    <scope>NUCLEOTIDE SEQUENCE [LARGE SCALE GENOMIC DNA]</scope>
    <source>
        <strain evidence="4">JCM 4816</strain>
    </source>
</reference>
<comment type="caution">
    <text evidence="3">The sequence shown here is derived from an EMBL/GenBank/DDBJ whole genome shotgun (WGS) entry which is preliminary data.</text>
</comment>
<feature type="region of interest" description="Disordered" evidence="1">
    <location>
        <begin position="1"/>
        <end position="24"/>
    </location>
</feature>
<dbReference type="Proteomes" id="UP001596174">
    <property type="component" value="Unassembled WGS sequence"/>
</dbReference>